<sequence>MGLFDFFKKKSPEPSYDVTNLNVRNLNKGFILDYNLKSWEVTEVYRYDWGNNNFTDEYKLDSGDEVVYLHVEDDGELELTVTKPIKIRKLDEDIIDKTIEMEHPPKKLSYEGIKYFLHTDCAGYFNDVSAGKDDWEELIAWEYYDDEEENILTITQWGEREFDAVVGKVIKEFEISNIIPGN</sequence>
<evidence type="ECO:0000313" key="3">
    <source>
        <dbReference type="Proteomes" id="UP000614216"/>
    </source>
</evidence>
<gene>
    <name evidence="2" type="ORF">JMN32_12420</name>
</gene>
<protein>
    <submittedName>
        <fullName evidence="2">DUF4178 domain-containing protein</fullName>
    </submittedName>
</protein>
<dbReference type="EMBL" id="JAEUGD010000042">
    <property type="protein sequence ID" value="MBL6447118.1"/>
    <property type="molecule type" value="Genomic_DNA"/>
</dbReference>
<dbReference type="Pfam" id="PF13785">
    <property type="entry name" value="DUF4178"/>
    <property type="match status" value="1"/>
</dbReference>
<reference evidence="2" key="1">
    <citation type="submission" date="2021-01" db="EMBL/GenBank/DDBJ databases">
        <title>Fulvivirga kasyanovii gen. nov., sp nov., a novel member of the phylum Bacteroidetes isolated from seawater in a mussel farm.</title>
        <authorList>
            <person name="Zhao L.-H."/>
            <person name="Wang Z.-J."/>
        </authorList>
    </citation>
    <scope>NUCLEOTIDE SEQUENCE</scope>
    <source>
        <strain evidence="2">29W222</strain>
    </source>
</reference>
<organism evidence="2 3">
    <name type="scientific">Fulvivirga marina</name>
    <dbReference type="NCBI Taxonomy" id="2494733"/>
    <lineage>
        <taxon>Bacteria</taxon>
        <taxon>Pseudomonadati</taxon>
        <taxon>Bacteroidota</taxon>
        <taxon>Cytophagia</taxon>
        <taxon>Cytophagales</taxon>
        <taxon>Fulvivirgaceae</taxon>
        <taxon>Fulvivirga</taxon>
    </lineage>
</organism>
<evidence type="ECO:0000313" key="2">
    <source>
        <dbReference type="EMBL" id="MBL6447118.1"/>
    </source>
</evidence>
<keyword evidence="3" id="KW-1185">Reference proteome</keyword>
<dbReference type="RefSeq" id="WP_202856645.1">
    <property type="nucleotide sequence ID" value="NZ_JAEUGD010000042.1"/>
</dbReference>
<proteinExistence type="predicted"/>
<dbReference type="InterPro" id="IPR025235">
    <property type="entry name" value="DUF4178"/>
</dbReference>
<accession>A0A937FY40</accession>
<comment type="caution">
    <text evidence="2">The sequence shown here is derived from an EMBL/GenBank/DDBJ whole genome shotgun (WGS) entry which is preliminary data.</text>
</comment>
<name>A0A937FY40_9BACT</name>
<dbReference type="Proteomes" id="UP000614216">
    <property type="component" value="Unassembled WGS sequence"/>
</dbReference>
<dbReference type="AlphaFoldDB" id="A0A937FY40"/>
<evidence type="ECO:0000259" key="1">
    <source>
        <dbReference type="Pfam" id="PF13785"/>
    </source>
</evidence>
<feature type="domain" description="DUF4178" evidence="1">
    <location>
        <begin position="29"/>
        <end position="171"/>
    </location>
</feature>